<evidence type="ECO:0000313" key="3">
    <source>
        <dbReference type="Proteomes" id="UP001230220"/>
    </source>
</evidence>
<accession>A0ABU0E7F0</accession>
<evidence type="ECO:0000313" key="2">
    <source>
        <dbReference type="EMBL" id="MDQ0362834.1"/>
    </source>
</evidence>
<dbReference type="Proteomes" id="UP001230220">
    <property type="component" value="Unassembled WGS sequence"/>
</dbReference>
<evidence type="ECO:0000259" key="1">
    <source>
        <dbReference type="Pfam" id="PF00899"/>
    </source>
</evidence>
<dbReference type="EMBL" id="JAUSUR010000008">
    <property type="protein sequence ID" value="MDQ0362834.1"/>
    <property type="molecule type" value="Genomic_DNA"/>
</dbReference>
<dbReference type="InterPro" id="IPR045886">
    <property type="entry name" value="ThiF/MoeB/HesA"/>
</dbReference>
<sequence length="238" mass="26271">MDAYTRSAMLLGRESIDTLQQTHVAVFGVGGVGGHCIEALVRTGVGEITIIDNDVVSITNLNRQIVALHSTIGKYKVDVMKERLLDINPELKIHTYKLFILQDTIDQIDFKKFDYIVDAVDTVSAKLLLIEYAKNYKIPIISSMGTGNKLDPTKLLVCDISKTSYCPLAKVMRKELKNRNISNVKVLSSSENPLKPLIGENDENTHKKSVPGSVAFVPNVAGMVIAKEIILDITKTTK</sequence>
<dbReference type="Pfam" id="PF00899">
    <property type="entry name" value="ThiF"/>
    <property type="match status" value="1"/>
</dbReference>
<dbReference type="PANTHER" id="PTHR43267">
    <property type="entry name" value="TRNA THREONYLCARBAMOYLADENOSINE DEHYDRATASE"/>
    <property type="match status" value="1"/>
</dbReference>
<dbReference type="SUPFAM" id="SSF69572">
    <property type="entry name" value="Activating enzymes of the ubiquitin-like proteins"/>
    <property type="match status" value="1"/>
</dbReference>
<dbReference type="InterPro" id="IPR035985">
    <property type="entry name" value="Ubiquitin-activating_enz"/>
</dbReference>
<comment type="caution">
    <text evidence="2">The sequence shown here is derived from an EMBL/GenBank/DDBJ whole genome shotgun (WGS) entry which is preliminary data.</text>
</comment>
<name>A0ABU0E7F0_9FIRM</name>
<protein>
    <submittedName>
        <fullName evidence="2">tRNA A37 threonylcarbamoyladenosine dehydratase</fullName>
    </submittedName>
</protein>
<dbReference type="InterPro" id="IPR000594">
    <property type="entry name" value="ThiF_NAD_FAD-bd"/>
</dbReference>
<dbReference type="PANTHER" id="PTHR43267:SF1">
    <property type="entry name" value="TRNA THREONYLCARBAMOYLADENOSINE DEHYDRATASE"/>
    <property type="match status" value="1"/>
</dbReference>
<keyword evidence="3" id="KW-1185">Reference proteome</keyword>
<proteinExistence type="predicted"/>
<dbReference type="RefSeq" id="WP_307410934.1">
    <property type="nucleotide sequence ID" value="NZ_JAUSUR010000008.1"/>
</dbReference>
<organism evidence="2 3">
    <name type="scientific">Breznakia pachnodae</name>
    <dbReference type="NCBI Taxonomy" id="265178"/>
    <lineage>
        <taxon>Bacteria</taxon>
        <taxon>Bacillati</taxon>
        <taxon>Bacillota</taxon>
        <taxon>Erysipelotrichia</taxon>
        <taxon>Erysipelotrichales</taxon>
        <taxon>Erysipelotrichaceae</taxon>
        <taxon>Breznakia</taxon>
    </lineage>
</organism>
<gene>
    <name evidence="2" type="ORF">J2S15_003595</name>
</gene>
<feature type="domain" description="THIF-type NAD/FAD binding fold" evidence="1">
    <location>
        <begin position="4"/>
        <end position="231"/>
    </location>
</feature>
<dbReference type="CDD" id="cd00755">
    <property type="entry name" value="YgdL_like"/>
    <property type="match status" value="1"/>
</dbReference>
<dbReference type="Gene3D" id="3.40.50.720">
    <property type="entry name" value="NAD(P)-binding Rossmann-like Domain"/>
    <property type="match status" value="1"/>
</dbReference>
<reference evidence="2 3" key="1">
    <citation type="submission" date="2023-07" db="EMBL/GenBank/DDBJ databases">
        <title>Genomic Encyclopedia of Type Strains, Phase IV (KMG-IV): sequencing the most valuable type-strain genomes for metagenomic binning, comparative biology and taxonomic classification.</title>
        <authorList>
            <person name="Goeker M."/>
        </authorList>
    </citation>
    <scope>NUCLEOTIDE SEQUENCE [LARGE SCALE GENOMIC DNA]</scope>
    <source>
        <strain evidence="2 3">DSM 16784</strain>
    </source>
</reference>